<keyword evidence="2" id="KW-1185">Reference proteome</keyword>
<dbReference type="EMBL" id="RSCD01000001">
    <property type="protein sequence ID" value="RSH95029.1"/>
    <property type="molecule type" value="Genomic_DNA"/>
</dbReference>
<sequence length="530" mass="59988">MLFLGRKDQGKPPGPRLPVELLFRVTQHMEKRDARSLATGCKSWQNPAESIIWETVSLALGASWEERCLGGEDSRAEVNLGPADMTVTRRDETLADTPVDATSTWPAHCAEMERRVKEIEDAFSSRPQRARYVRRLILEPANRVWDGIVYQMWPTIEHLELDLFGLTGGGQQEAAKLVAQLCDNLRRMGPSGRLRVIELKLSGDHSEDVITTLLRLAPNLTGLFLRQVPDDSRQMERIDPKKWSGITVHSLKRIDWTLQCDQLAPLVGHLIKQAPLLEDFRFKDDFWGEDEFTTLVFKSLAKHVPIPRSPTLRAILVPVLNVDPVVLPSSLRASKGYIGQRVIKDIMSAPVLGYVQFGGPDRDRPELDVTTWCDKRLTGVVIRTYGDAPNQLVHLRRLAIDKVDCEGFDAAEQETRGSDAAPDPSRHYCPGILHDCPHHCWEDSTNYRGRPVPSQVLCDFYNSLGETPDWFQPSRLPMSEEGMRILQDWRSEKGQPRNPSTLDDILSDSDCGDFWEMDDGQDDGIYDLDF</sequence>
<dbReference type="OrthoDB" id="2563704at2759"/>
<gene>
    <name evidence="1" type="ORF">EHS25_000115</name>
</gene>
<evidence type="ECO:0000313" key="1">
    <source>
        <dbReference type="EMBL" id="RSH95029.1"/>
    </source>
</evidence>
<protein>
    <recommendedName>
        <fullName evidence="3">F-box domain-containing protein</fullName>
    </recommendedName>
</protein>
<accession>A0A427YVF3</accession>
<comment type="caution">
    <text evidence="1">The sequence shown here is derived from an EMBL/GenBank/DDBJ whole genome shotgun (WGS) entry which is preliminary data.</text>
</comment>
<dbReference type="Proteomes" id="UP000279259">
    <property type="component" value="Unassembled WGS sequence"/>
</dbReference>
<evidence type="ECO:0008006" key="3">
    <source>
        <dbReference type="Google" id="ProtNLM"/>
    </source>
</evidence>
<evidence type="ECO:0000313" key="2">
    <source>
        <dbReference type="Proteomes" id="UP000279259"/>
    </source>
</evidence>
<reference evidence="1 2" key="1">
    <citation type="submission" date="2018-11" db="EMBL/GenBank/DDBJ databases">
        <title>Genome sequence of Saitozyma podzolica DSM 27192.</title>
        <authorList>
            <person name="Aliyu H."/>
            <person name="Gorte O."/>
            <person name="Ochsenreither K."/>
        </authorList>
    </citation>
    <scope>NUCLEOTIDE SEQUENCE [LARGE SCALE GENOMIC DNA]</scope>
    <source>
        <strain evidence="1 2">DSM 27192</strain>
    </source>
</reference>
<name>A0A427YVF3_9TREE</name>
<dbReference type="AlphaFoldDB" id="A0A427YVF3"/>
<proteinExistence type="predicted"/>
<organism evidence="1 2">
    <name type="scientific">Saitozyma podzolica</name>
    <dbReference type="NCBI Taxonomy" id="1890683"/>
    <lineage>
        <taxon>Eukaryota</taxon>
        <taxon>Fungi</taxon>
        <taxon>Dikarya</taxon>
        <taxon>Basidiomycota</taxon>
        <taxon>Agaricomycotina</taxon>
        <taxon>Tremellomycetes</taxon>
        <taxon>Tremellales</taxon>
        <taxon>Trimorphomycetaceae</taxon>
        <taxon>Saitozyma</taxon>
    </lineage>
</organism>